<comment type="subcellular location">
    <subcellularLocation>
        <location evidence="1">Cell membrane</location>
        <topology evidence="1">Peripheral membrane protein</topology>
    </subcellularLocation>
    <subcellularLocation>
        <location evidence="2">Cytoplasm</location>
    </subcellularLocation>
</comment>
<evidence type="ECO:0000256" key="12">
    <source>
        <dbReference type="ARBA" id="ARBA00023010"/>
    </source>
</evidence>
<keyword evidence="13" id="KW-0472">Membrane</keyword>
<feature type="domain" description="SecA family profile" evidence="17">
    <location>
        <begin position="5"/>
        <end position="770"/>
    </location>
</feature>
<sequence>MSFINSVLKVFVGDKSQKDVKELQPMVDQIKSFEAAIESLSHDELRGKTVEFKAKIKEDLKTVDDKIESLTEEVKASDDIDKNEDIYSEIDKLKEEAYTISEETLLAILPEAFAVVKETAKRFVNNPTIEVTASEYDRELSGSKDYVTLDGVNALWSNSWDAAGKEVTWDMVHYDVQLIGGIALHQGKVAEMHTGEGKTLVATLPLYLNALTGNGAHLVTVNDYLAKRDSAWMAPIFQFHGLSIDCIDHHKPNSDGRKAAYNADITYGTNNEFGFDYLRDNMAHTPKDLVQRPHNYSIVDEVDSVLIDDARTPLIISGPVPEGDRHEFNELKPKVGEIVQKQRQHLTGVLAEAKKMIASGDTKEGGFLLLRVHRGLPKNKPLIKFLSEEGVKQLLQKTENFYMQDNNREMPKVDEDLLFVIDEKNNQIELTDKGVDYISGEENRDFFVMPDIGGEIALIENQNLDIEKEAELKEELFKDFTIKSERIHTMSQLLKAYTLFEKDVEYVVMDNKVMIVDEQTGRIMDGRRYSDGLHQAIEAKENVKIEALTQTFATVTLQNYFRMYRKLSGMTGTAITEAGELWEIYKLDVMEIPTNRPIARDDRNDLIYKTKREKYNAIIDEVTQLSQSGRPVLIGTTSVEISELLSRMLNIRKVPHNVLNAKLHKKEADVVAEAGKAGIVTIATNMAGRGTDIKLSNEVKEAGGLAIVGTERHDSRRVDRQLRGRSGRQGDTGSSQFYVSLEDNLMRLFGSDRVAKMMDKMGLEEGEVIQHSMMTKSIERAQKKVEENNFGVRKRLLEYDDVMNAQREVVYKRRRHALQGERLKVDIANMVYDTCEIITEQNKVANDYKNFEFELIKYFSLASPVSEEEFEKQGVQEISNTIYKATYDHYQEKIKRNAETAFPVIKKVYEDSANKFERIVVPFTDGIKTLNVVTNLQDAYESDGEQLVTDFEKNISLAIIDDSWKTHLRKMDELKQSVQLAVHEQKDPLLIYKFEAFELFKGMIEKVNKEIISFLFKGELPSGNPNEIQEAGTVRRPKEDLQTSKEEIPNSDERAAQSRAIGQNQGGRPSVTETIVRETRKIGRNDRVTIKNVMSGESKTVKYKQAEPLISKGEWVLTED</sequence>
<protein>
    <submittedName>
        <fullName evidence="18">Protein translocase subunit SecA</fullName>
    </submittedName>
</protein>
<dbReference type="GO" id="GO:0006605">
    <property type="term" value="P:protein targeting"/>
    <property type="evidence" value="ECO:0007669"/>
    <property type="project" value="InterPro"/>
</dbReference>
<dbReference type="InterPro" id="IPR044722">
    <property type="entry name" value="SecA_SF2_C"/>
</dbReference>
<evidence type="ECO:0000313" key="18">
    <source>
        <dbReference type="EMBL" id="VAW11573.1"/>
    </source>
</evidence>
<keyword evidence="10" id="KW-0653">Protein transport</keyword>
<feature type="compositionally biased region" description="Basic and acidic residues" evidence="14">
    <location>
        <begin position="1036"/>
        <end position="1056"/>
    </location>
</feature>
<evidence type="ECO:0000256" key="5">
    <source>
        <dbReference type="ARBA" id="ARBA00022475"/>
    </source>
</evidence>
<keyword evidence="11" id="KW-1278">Translocase</keyword>
<feature type="domain" description="Helicase C-terminal" evidence="16">
    <location>
        <begin position="602"/>
        <end position="786"/>
    </location>
</feature>
<dbReference type="Pfam" id="PF07516">
    <property type="entry name" value="SecA_SW"/>
    <property type="match status" value="1"/>
</dbReference>
<dbReference type="Pfam" id="PF01043">
    <property type="entry name" value="SecA_PP_bind"/>
    <property type="match status" value="1"/>
</dbReference>
<dbReference type="GO" id="GO:0005524">
    <property type="term" value="F:ATP binding"/>
    <property type="evidence" value="ECO:0007669"/>
    <property type="project" value="UniProtKB-KW"/>
</dbReference>
<dbReference type="SUPFAM" id="SSF81886">
    <property type="entry name" value="Helical scaffold and wing domains of SecA"/>
    <property type="match status" value="1"/>
</dbReference>
<evidence type="ECO:0000259" key="16">
    <source>
        <dbReference type="PROSITE" id="PS51194"/>
    </source>
</evidence>
<dbReference type="InterPro" id="IPR000185">
    <property type="entry name" value="SecA"/>
</dbReference>
<evidence type="ECO:0000259" key="17">
    <source>
        <dbReference type="PROSITE" id="PS51196"/>
    </source>
</evidence>
<feature type="compositionally biased region" description="Polar residues" evidence="14">
    <location>
        <begin position="1060"/>
        <end position="1070"/>
    </location>
</feature>
<dbReference type="PRINTS" id="PR00906">
    <property type="entry name" value="SECA"/>
</dbReference>
<dbReference type="InterPro" id="IPR020937">
    <property type="entry name" value="SecA_CS"/>
</dbReference>
<evidence type="ECO:0000256" key="3">
    <source>
        <dbReference type="ARBA" id="ARBA00007650"/>
    </source>
</evidence>
<evidence type="ECO:0000256" key="6">
    <source>
        <dbReference type="ARBA" id="ARBA00022490"/>
    </source>
</evidence>
<dbReference type="PROSITE" id="PS51196">
    <property type="entry name" value="SECA_MOTOR_DEAD"/>
    <property type="match status" value="1"/>
</dbReference>
<dbReference type="PROSITE" id="PS51194">
    <property type="entry name" value="HELICASE_CTER"/>
    <property type="match status" value="1"/>
</dbReference>
<evidence type="ECO:0000256" key="9">
    <source>
        <dbReference type="ARBA" id="ARBA00022840"/>
    </source>
</evidence>
<evidence type="ECO:0000256" key="8">
    <source>
        <dbReference type="ARBA" id="ARBA00022741"/>
    </source>
</evidence>
<evidence type="ECO:0000256" key="13">
    <source>
        <dbReference type="ARBA" id="ARBA00023136"/>
    </source>
</evidence>
<evidence type="ECO:0000256" key="1">
    <source>
        <dbReference type="ARBA" id="ARBA00004202"/>
    </source>
</evidence>
<dbReference type="InterPro" id="IPR011116">
    <property type="entry name" value="SecA_Wing/Scaffold"/>
</dbReference>
<dbReference type="SUPFAM" id="SSF81767">
    <property type="entry name" value="Pre-protein crosslinking domain of SecA"/>
    <property type="match status" value="1"/>
</dbReference>
<evidence type="ECO:0000256" key="7">
    <source>
        <dbReference type="ARBA" id="ARBA00022519"/>
    </source>
</evidence>
<evidence type="ECO:0000259" key="15">
    <source>
        <dbReference type="PROSITE" id="PS51192"/>
    </source>
</evidence>
<keyword evidence="12" id="KW-0811">Translocation</keyword>
<dbReference type="PROSITE" id="PS01312">
    <property type="entry name" value="SECA"/>
    <property type="match status" value="1"/>
</dbReference>
<dbReference type="InterPro" id="IPR036670">
    <property type="entry name" value="SecA_X-link_sf"/>
</dbReference>
<dbReference type="Gene3D" id="1.10.3060.10">
    <property type="entry name" value="Helical scaffold and wing domains of SecA"/>
    <property type="match status" value="1"/>
</dbReference>
<dbReference type="CDD" id="cd17928">
    <property type="entry name" value="DEXDc_SecA"/>
    <property type="match status" value="1"/>
</dbReference>
<keyword evidence="4" id="KW-0813">Transport</keyword>
<dbReference type="InterPro" id="IPR011115">
    <property type="entry name" value="SecA_DEAD"/>
</dbReference>
<feature type="region of interest" description="Disordered" evidence="14">
    <location>
        <begin position="1025"/>
        <end position="1070"/>
    </location>
</feature>
<dbReference type="Gene3D" id="3.90.1440.10">
    <property type="entry name" value="SecA, preprotein cross-linking domain"/>
    <property type="match status" value="1"/>
</dbReference>
<dbReference type="FunFam" id="3.40.50.300:FF:000694">
    <property type="entry name" value="Preprotein translocase subunit SecA"/>
    <property type="match status" value="1"/>
</dbReference>
<dbReference type="CDD" id="cd18803">
    <property type="entry name" value="SF2_C_secA"/>
    <property type="match status" value="1"/>
</dbReference>
<dbReference type="Gene3D" id="3.40.50.300">
    <property type="entry name" value="P-loop containing nucleotide triphosphate hydrolases"/>
    <property type="match status" value="3"/>
</dbReference>
<reference evidence="18" key="1">
    <citation type="submission" date="2018-06" db="EMBL/GenBank/DDBJ databases">
        <authorList>
            <person name="Zhirakovskaya E."/>
        </authorList>
    </citation>
    <scope>NUCLEOTIDE SEQUENCE</scope>
</reference>
<organism evidence="18">
    <name type="scientific">hydrothermal vent metagenome</name>
    <dbReference type="NCBI Taxonomy" id="652676"/>
    <lineage>
        <taxon>unclassified sequences</taxon>
        <taxon>metagenomes</taxon>
        <taxon>ecological metagenomes</taxon>
    </lineage>
</organism>
<accession>A0A3B0T661</accession>
<dbReference type="InterPro" id="IPR011130">
    <property type="entry name" value="SecA_preprotein_X-link_dom"/>
</dbReference>
<dbReference type="InterPro" id="IPR001650">
    <property type="entry name" value="Helicase_C-like"/>
</dbReference>
<keyword evidence="8" id="KW-0547">Nucleotide-binding</keyword>
<keyword evidence="7" id="KW-0997">Cell inner membrane</keyword>
<dbReference type="NCBIfam" id="TIGR00963">
    <property type="entry name" value="secA"/>
    <property type="match status" value="1"/>
</dbReference>
<dbReference type="HAMAP" id="MF_01382">
    <property type="entry name" value="SecA"/>
    <property type="match status" value="1"/>
</dbReference>
<dbReference type="NCBIfam" id="NF009536">
    <property type="entry name" value="PRK12901.1"/>
    <property type="match status" value="1"/>
</dbReference>
<dbReference type="SMART" id="SM00957">
    <property type="entry name" value="SecA_DEAD"/>
    <property type="match status" value="1"/>
</dbReference>
<keyword evidence="9" id="KW-0067">ATP-binding</keyword>
<dbReference type="AlphaFoldDB" id="A0A3B0T661"/>
<comment type="similarity">
    <text evidence="3">Belongs to the SecA family.</text>
</comment>
<evidence type="ECO:0000256" key="11">
    <source>
        <dbReference type="ARBA" id="ARBA00022967"/>
    </source>
</evidence>
<feature type="domain" description="Helicase ATP-binding" evidence="15">
    <location>
        <begin position="179"/>
        <end position="338"/>
    </location>
</feature>
<dbReference type="SUPFAM" id="SSF52540">
    <property type="entry name" value="P-loop containing nucleoside triphosphate hydrolases"/>
    <property type="match status" value="2"/>
</dbReference>
<evidence type="ECO:0000256" key="14">
    <source>
        <dbReference type="SAM" id="MobiDB-lite"/>
    </source>
</evidence>
<dbReference type="EMBL" id="UOEL01000066">
    <property type="protein sequence ID" value="VAW11573.1"/>
    <property type="molecule type" value="Genomic_DNA"/>
</dbReference>
<evidence type="ECO:0000256" key="10">
    <source>
        <dbReference type="ARBA" id="ARBA00022927"/>
    </source>
</evidence>
<dbReference type="Pfam" id="PF21090">
    <property type="entry name" value="P-loop_SecA"/>
    <property type="match status" value="1"/>
</dbReference>
<dbReference type="FunFam" id="3.40.50.300:FF:000246">
    <property type="entry name" value="Preprotein translocase subunit SecA"/>
    <property type="match status" value="1"/>
</dbReference>
<dbReference type="GO" id="GO:0006886">
    <property type="term" value="P:intracellular protein transport"/>
    <property type="evidence" value="ECO:0007669"/>
    <property type="project" value="InterPro"/>
</dbReference>
<dbReference type="SMART" id="SM00958">
    <property type="entry name" value="SecA_PP_bind"/>
    <property type="match status" value="1"/>
</dbReference>
<gene>
    <name evidence="18" type="ORF">MNBD_BACTEROID03-2607</name>
</gene>
<proteinExistence type="inferred from homology"/>
<feature type="region of interest" description="Disordered" evidence="14">
    <location>
        <begin position="716"/>
        <end position="735"/>
    </location>
</feature>
<dbReference type="PANTHER" id="PTHR30612:SF0">
    <property type="entry name" value="CHLOROPLAST PROTEIN-TRANSPORTING ATPASE"/>
    <property type="match status" value="1"/>
</dbReference>
<dbReference type="Pfam" id="PF07517">
    <property type="entry name" value="SecA_DEAD"/>
    <property type="match status" value="1"/>
</dbReference>
<keyword evidence="5" id="KW-1003">Cell membrane</keyword>
<dbReference type="GO" id="GO:0005829">
    <property type="term" value="C:cytosol"/>
    <property type="evidence" value="ECO:0007669"/>
    <property type="project" value="TreeGrafter"/>
</dbReference>
<dbReference type="GO" id="GO:0017038">
    <property type="term" value="P:protein import"/>
    <property type="evidence" value="ECO:0007669"/>
    <property type="project" value="InterPro"/>
</dbReference>
<dbReference type="PROSITE" id="PS51192">
    <property type="entry name" value="HELICASE_ATP_BIND_1"/>
    <property type="match status" value="1"/>
</dbReference>
<dbReference type="InterPro" id="IPR027417">
    <property type="entry name" value="P-loop_NTPase"/>
</dbReference>
<dbReference type="InterPro" id="IPR014018">
    <property type="entry name" value="SecA_motor_DEAD"/>
</dbReference>
<dbReference type="GO" id="GO:0031522">
    <property type="term" value="C:cell envelope Sec protein transport complex"/>
    <property type="evidence" value="ECO:0007669"/>
    <property type="project" value="TreeGrafter"/>
</dbReference>
<dbReference type="InterPro" id="IPR014001">
    <property type="entry name" value="Helicase_ATP-bd"/>
</dbReference>
<dbReference type="GO" id="GO:0005886">
    <property type="term" value="C:plasma membrane"/>
    <property type="evidence" value="ECO:0007669"/>
    <property type="project" value="UniProtKB-SubCell"/>
</dbReference>
<dbReference type="GO" id="GO:0043952">
    <property type="term" value="P:protein transport by the Sec complex"/>
    <property type="evidence" value="ECO:0007669"/>
    <property type="project" value="TreeGrafter"/>
</dbReference>
<evidence type="ECO:0000256" key="4">
    <source>
        <dbReference type="ARBA" id="ARBA00022448"/>
    </source>
</evidence>
<name>A0A3B0T661_9ZZZZ</name>
<dbReference type="InterPro" id="IPR036266">
    <property type="entry name" value="SecA_Wing/Scaffold_sf"/>
</dbReference>
<keyword evidence="6" id="KW-0963">Cytoplasm</keyword>
<evidence type="ECO:0000256" key="2">
    <source>
        <dbReference type="ARBA" id="ARBA00004496"/>
    </source>
</evidence>
<dbReference type="PANTHER" id="PTHR30612">
    <property type="entry name" value="SECA INNER MEMBRANE COMPONENT OF SEC PROTEIN SECRETION SYSTEM"/>
    <property type="match status" value="1"/>
</dbReference>